<evidence type="ECO:0000256" key="2">
    <source>
        <dbReference type="ARBA" id="ARBA00006856"/>
    </source>
</evidence>
<feature type="compositionally biased region" description="Acidic residues" evidence="4">
    <location>
        <begin position="277"/>
        <end position="296"/>
    </location>
</feature>
<dbReference type="GO" id="GO:0042274">
    <property type="term" value="P:ribosomal small subunit biogenesis"/>
    <property type="evidence" value="ECO:0007669"/>
    <property type="project" value="TreeGrafter"/>
</dbReference>
<feature type="compositionally biased region" description="Basic residues" evidence="4">
    <location>
        <begin position="1"/>
        <end position="17"/>
    </location>
</feature>
<feature type="compositionally biased region" description="Basic residues" evidence="4">
    <location>
        <begin position="60"/>
        <end position="69"/>
    </location>
</feature>
<feature type="domain" description="MI" evidence="5">
    <location>
        <begin position="634"/>
        <end position="750"/>
    </location>
</feature>
<dbReference type="SUPFAM" id="SSF48371">
    <property type="entry name" value="ARM repeat"/>
    <property type="match status" value="1"/>
</dbReference>
<dbReference type="InterPro" id="IPR016024">
    <property type="entry name" value="ARM-type_fold"/>
</dbReference>
<dbReference type="AlphaFoldDB" id="A0AAN7S6R3"/>
<dbReference type="PROSITE" id="PS51366">
    <property type="entry name" value="MI"/>
    <property type="match status" value="1"/>
</dbReference>
<dbReference type="InterPro" id="IPR003890">
    <property type="entry name" value="MIF4G-like_typ-3"/>
</dbReference>
<evidence type="ECO:0000256" key="3">
    <source>
        <dbReference type="ARBA" id="ARBA00023242"/>
    </source>
</evidence>
<feature type="region of interest" description="Disordered" evidence="4">
    <location>
        <begin position="176"/>
        <end position="314"/>
    </location>
</feature>
<dbReference type="PANTHER" id="PTHR18034:SF4">
    <property type="entry name" value="NUCLEOLAR MIF4G DOMAIN-CONTAINING PROTEIN 1"/>
    <property type="match status" value="1"/>
</dbReference>
<evidence type="ECO:0000259" key="5">
    <source>
        <dbReference type="PROSITE" id="PS51366"/>
    </source>
</evidence>
<feature type="compositionally biased region" description="Basic and acidic residues" evidence="4">
    <location>
        <begin position="82"/>
        <end position="100"/>
    </location>
</feature>
<dbReference type="InterPro" id="IPR050781">
    <property type="entry name" value="CWC22_splicing_factor"/>
</dbReference>
<keyword evidence="3" id="KW-0539">Nucleus</keyword>
<protein>
    <recommendedName>
        <fullName evidence="5">MI domain-containing protein</fullName>
    </recommendedName>
</protein>
<feature type="region of interest" description="Disordered" evidence="4">
    <location>
        <begin position="1"/>
        <end position="70"/>
    </location>
</feature>
<comment type="caution">
    <text evidence="6">The sequence shown here is derived from an EMBL/GenBank/DDBJ whole genome shotgun (WGS) entry which is preliminary data.</text>
</comment>
<dbReference type="InterPro" id="IPR003891">
    <property type="entry name" value="Initiation_fac_eIF4g_MI"/>
</dbReference>
<sequence length="843" mass="96830">MKKKTPKPTINKSRKQIRKELRKEKKARKHEYYTNRNRGGRYVLNPNRIDEVQENIPTSKKGKQKKIKKVVTSDELHFKSLNKEKREQEKLQEEMRRQRNEQLLSANAEEDRNIKRLEKQLHLNKRKSKSTPKSFIEDGLDYLLEVCDSKNLEAAVAAEQQFSAVNDDFAEDLELMTGKTKKEKKENPVLDDSEESDNNMNEDLSSNEDMDDDDSIEEDDVDVNPMSDEESATTKDDDVDVNAMSDEESATTEDDDVDVNAMSDDESVTTGDHDQDHTDDDEPNQEQEKEGDETWEDIYGRTRGKDGSVLPANENKYVPPAIRAKMEAASSDDKARSEKLKRLQRQLKGLLNRLAESNMHSISSQIEELYMNNSRNDMNDTLTTLLMDSLVTPVLTPERLLLEHILLVAVLHANVGTEVGAHFLQVAVKKYDWLFRQKNSVENKVLDNIVCVIAQLYNYKIVQAQLIYEILHKLSDRFTEVDIECILLVLKSIGFALRKDDPLALKKLILSLQEKANNAESGLRDNARVKFMLDVLLAIKNNNMTKIPNYDTTYSDHLKKLQKTFVHKGSYVTTLNIALEDLLKADEYGKWWVVGSAWTGKTTEAEAKKESAVKTGSFTQKLLDLARAQRMNTDTRRNVFCIVMSAEDYLDAFEQILHLGLKNQQEREIIHVILHCCLQEKVFNPYYALLSQKFCEHDRKFQMTIKFSIWDKLKALQECSLNQLSNLAKLLTHLFLERGLPISTLKIVQFSELDKLSLRFIRQILIGILLCKDEDVCKGVFTNVARSDKLKLFKESLKLFISHFLVSNLRSGAIPDDQKSLLDERAKLVNNILSASDKKIIFK</sequence>
<dbReference type="GO" id="GO:0003723">
    <property type="term" value="F:RNA binding"/>
    <property type="evidence" value="ECO:0007669"/>
    <property type="project" value="InterPro"/>
</dbReference>
<evidence type="ECO:0000313" key="7">
    <source>
        <dbReference type="Proteomes" id="UP001353858"/>
    </source>
</evidence>
<dbReference type="Proteomes" id="UP001353858">
    <property type="component" value="Unassembled WGS sequence"/>
</dbReference>
<comment type="subcellular location">
    <subcellularLocation>
        <location evidence="1">Nucleus</location>
        <location evidence="1">Nucleolus</location>
    </subcellularLocation>
</comment>
<dbReference type="SMART" id="SM00543">
    <property type="entry name" value="MIF4G"/>
    <property type="match status" value="1"/>
</dbReference>
<evidence type="ECO:0000256" key="4">
    <source>
        <dbReference type="SAM" id="MobiDB-lite"/>
    </source>
</evidence>
<keyword evidence="7" id="KW-1185">Reference proteome</keyword>
<proteinExistence type="inferred from homology"/>
<dbReference type="EMBL" id="JARPUR010000006">
    <property type="protein sequence ID" value="KAK4873571.1"/>
    <property type="molecule type" value="Genomic_DNA"/>
</dbReference>
<dbReference type="PANTHER" id="PTHR18034">
    <property type="entry name" value="CELL CYCLE CONTROL PROTEIN CWF22-RELATED"/>
    <property type="match status" value="1"/>
</dbReference>
<accession>A0AAN7S6R3</accession>
<reference evidence="7" key="1">
    <citation type="submission" date="2023-01" db="EMBL/GenBank/DDBJ databases">
        <title>Key to firefly adult light organ development and bioluminescence: homeobox transcription factors regulate luciferase expression and transportation to peroxisome.</title>
        <authorList>
            <person name="Fu X."/>
        </authorList>
    </citation>
    <scope>NUCLEOTIDE SEQUENCE [LARGE SCALE GENOMIC DNA]</scope>
</reference>
<comment type="similarity">
    <text evidence="2">Belongs to the CWC22 family.</text>
</comment>
<dbReference type="Gene3D" id="1.25.40.180">
    <property type="match status" value="1"/>
</dbReference>
<organism evidence="6 7">
    <name type="scientific">Aquatica leii</name>
    <dbReference type="NCBI Taxonomy" id="1421715"/>
    <lineage>
        <taxon>Eukaryota</taxon>
        <taxon>Metazoa</taxon>
        <taxon>Ecdysozoa</taxon>
        <taxon>Arthropoda</taxon>
        <taxon>Hexapoda</taxon>
        <taxon>Insecta</taxon>
        <taxon>Pterygota</taxon>
        <taxon>Neoptera</taxon>
        <taxon>Endopterygota</taxon>
        <taxon>Coleoptera</taxon>
        <taxon>Polyphaga</taxon>
        <taxon>Elateriformia</taxon>
        <taxon>Elateroidea</taxon>
        <taxon>Lampyridae</taxon>
        <taxon>Luciolinae</taxon>
        <taxon>Aquatica</taxon>
    </lineage>
</organism>
<name>A0AAN7S6R3_9COLE</name>
<dbReference type="SMART" id="SM00544">
    <property type="entry name" value="MA3"/>
    <property type="match status" value="1"/>
</dbReference>
<dbReference type="GO" id="GO:0005730">
    <property type="term" value="C:nucleolus"/>
    <property type="evidence" value="ECO:0007669"/>
    <property type="project" value="UniProtKB-SubCell"/>
</dbReference>
<evidence type="ECO:0000256" key="1">
    <source>
        <dbReference type="ARBA" id="ARBA00004604"/>
    </source>
</evidence>
<gene>
    <name evidence="6" type="ORF">RN001_012931</name>
</gene>
<dbReference type="Pfam" id="PF02847">
    <property type="entry name" value="MA3"/>
    <property type="match status" value="1"/>
</dbReference>
<dbReference type="FunFam" id="1.25.40.180:FF:000032">
    <property type="entry name" value="Nucleolar MIF4G domain-containing protein 1"/>
    <property type="match status" value="1"/>
</dbReference>
<feature type="region of interest" description="Disordered" evidence="4">
    <location>
        <begin position="82"/>
        <end position="113"/>
    </location>
</feature>
<feature type="compositionally biased region" description="Acidic residues" evidence="4">
    <location>
        <begin position="205"/>
        <end position="267"/>
    </location>
</feature>
<dbReference type="Pfam" id="PF02854">
    <property type="entry name" value="MIF4G"/>
    <property type="match status" value="1"/>
</dbReference>
<evidence type="ECO:0000313" key="6">
    <source>
        <dbReference type="EMBL" id="KAK4873571.1"/>
    </source>
</evidence>